<keyword evidence="2" id="KW-1185">Reference proteome</keyword>
<name>A0A4Z1A2H2_9LEPT</name>
<comment type="caution">
    <text evidence="1">The sequence shown here is derived from an EMBL/GenBank/DDBJ whole genome shotgun (WGS) entry which is preliminary data.</text>
</comment>
<dbReference type="Proteomes" id="UP000297567">
    <property type="component" value="Unassembled WGS sequence"/>
</dbReference>
<evidence type="ECO:0000313" key="2">
    <source>
        <dbReference type="Proteomes" id="UP000297567"/>
    </source>
</evidence>
<evidence type="ECO:0000313" key="1">
    <source>
        <dbReference type="EMBL" id="TGL72411.1"/>
    </source>
</evidence>
<dbReference type="RefSeq" id="WP_135641326.1">
    <property type="nucleotide sequence ID" value="NZ_RQGH01000011.1"/>
</dbReference>
<gene>
    <name evidence="1" type="ORF">EHQ62_06230</name>
</gene>
<dbReference type="EMBL" id="RQGH01000011">
    <property type="protein sequence ID" value="TGL72411.1"/>
    <property type="molecule type" value="Genomic_DNA"/>
</dbReference>
<organism evidence="1 2">
    <name type="scientific">Leptospira jelokensis</name>
    <dbReference type="NCBI Taxonomy" id="2484931"/>
    <lineage>
        <taxon>Bacteria</taxon>
        <taxon>Pseudomonadati</taxon>
        <taxon>Spirochaetota</taxon>
        <taxon>Spirochaetia</taxon>
        <taxon>Leptospirales</taxon>
        <taxon>Leptospiraceae</taxon>
        <taxon>Leptospira</taxon>
    </lineage>
</organism>
<accession>A0A4Z1A2H2</accession>
<sequence length="304" mass="34806">MYIKKNLFLFFVFMILKFEIAADEIPKSELLSYWKKALAKFNYSLPSELEKNFIKSEYTGGGSEDQNTFVYVTQKYLNFPNENVNFAIFFVNKAYSQTGSSVKLAAYFRNEKLVMLTTNSPYSNVEGHYEFSGITVRKGLTYEYDVSGGLTISCLVDRTRETTAEIISKQYCGESILVGPQNSILKVIKHKTNCENECTAFYPFREKGIYYVTRNNANLRRESHSKGIVLKFLPNDSKVELLEDTFQQEWIKGLGTANYVKVRLEDGGEGYLHGAYLRAPGEPDVTLIRERAEEWKQKNGVKGN</sequence>
<dbReference type="Gene3D" id="2.30.30.40">
    <property type="entry name" value="SH3 Domains"/>
    <property type="match status" value="1"/>
</dbReference>
<protein>
    <submittedName>
        <fullName evidence="1">SH3 domain-containing protein</fullName>
    </submittedName>
</protein>
<dbReference type="AlphaFoldDB" id="A0A4Z1A2H2"/>
<reference evidence="1" key="1">
    <citation type="journal article" date="2019" name="PLoS Negl. Trop. Dis.">
        <title>Revisiting the worldwide diversity of Leptospira species in the environment.</title>
        <authorList>
            <person name="Vincent A.T."/>
            <person name="Schiettekatte O."/>
            <person name="Bourhy P."/>
            <person name="Veyrier F.J."/>
            <person name="Picardeau M."/>
        </authorList>
    </citation>
    <scope>NUCLEOTIDE SEQUENCE [LARGE SCALE GENOMIC DNA]</scope>
    <source>
        <strain evidence="1">201702451</strain>
    </source>
</reference>
<proteinExistence type="predicted"/>